<name>C9ZK42_TRYB9</name>
<proteinExistence type="predicted"/>
<dbReference type="AlphaFoldDB" id="C9ZK42"/>
<dbReference type="Proteomes" id="UP000002316">
    <property type="component" value="Chromosome 3"/>
</dbReference>
<dbReference type="KEGG" id="tbg:TbgDal_III1450"/>
<keyword evidence="1" id="KW-0812">Transmembrane</keyword>
<protein>
    <submittedName>
        <fullName evidence="2">Uncharacterized protein</fullName>
    </submittedName>
</protein>
<evidence type="ECO:0000256" key="1">
    <source>
        <dbReference type="SAM" id="Phobius"/>
    </source>
</evidence>
<reference evidence="3" key="1">
    <citation type="journal article" date="2010" name="PLoS Negl. Trop. Dis.">
        <title>The genome sequence of Trypanosoma brucei gambiense, causative agent of chronic human african trypanosomiasis.</title>
        <authorList>
            <person name="Jackson A.P."/>
            <person name="Sanders M."/>
            <person name="Berry A."/>
            <person name="McQuillan J."/>
            <person name="Aslett M.A."/>
            <person name="Quail M.A."/>
            <person name="Chukualim B."/>
            <person name="Capewell P."/>
            <person name="MacLeod A."/>
            <person name="Melville S.E."/>
            <person name="Gibson W."/>
            <person name="Barry J.D."/>
            <person name="Berriman M."/>
            <person name="Hertz-Fowler C."/>
        </authorList>
    </citation>
    <scope>NUCLEOTIDE SEQUENCE [LARGE SCALE GENOMIC DNA]</scope>
    <source>
        <strain evidence="3">MHOM/CI/86/DAL972</strain>
    </source>
</reference>
<organism evidence="2 3">
    <name type="scientific">Trypanosoma brucei gambiense (strain MHOM/CI/86/DAL972)</name>
    <dbReference type="NCBI Taxonomy" id="679716"/>
    <lineage>
        <taxon>Eukaryota</taxon>
        <taxon>Discoba</taxon>
        <taxon>Euglenozoa</taxon>
        <taxon>Kinetoplastea</taxon>
        <taxon>Metakinetoplastina</taxon>
        <taxon>Trypanosomatida</taxon>
        <taxon>Trypanosomatidae</taxon>
        <taxon>Trypanosoma</taxon>
    </lineage>
</organism>
<feature type="transmembrane region" description="Helical" evidence="1">
    <location>
        <begin position="20"/>
        <end position="41"/>
    </location>
</feature>
<evidence type="ECO:0000313" key="3">
    <source>
        <dbReference type="Proteomes" id="UP000002316"/>
    </source>
</evidence>
<dbReference type="GeneID" id="23858914"/>
<keyword evidence="1" id="KW-0472">Membrane</keyword>
<accession>C9ZK42</accession>
<evidence type="ECO:0000313" key="2">
    <source>
        <dbReference type="EMBL" id="CBH09806.1"/>
    </source>
</evidence>
<dbReference type="EMBL" id="FN554966">
    <property type="protein sequence ID" value="CBH09806.1"/>
    <property type="molecule type" value="Genomic_DNA"/>
</dbReference>
<sequence>MKSFDGFALFYFVQLFKVISFYMSCFLSLFFFCPAFLIFLFSHFRIPFFSPPPASHILQKKKEKEGNIHLHIEANPIKISFICICIYRFIFTCIFKTRGAQSERNKIKIKKTTKE</sequence>
<dbReference type="RefSeq" id="XP_011772099.1">
    <property type="nucleotide sequence ID" value="XM_011773797.1"/>
</dbReference>
<keyword evidence="1" id="KW-1133">Transmembrane helix</keyword>
<gene>
    <name evidence="2" type="ORF">TbgDal_III1450</name>
</gene>